<protein>
    <submittedName>
        <fullName evidence="2">Uncharacterized protein</fullName>
    </submittedName>
</protein>
<dbReference type="AlphaFoldDB" id="A0AA37UQW6"/>
<proteinExistence type="predicted"/>
<dbReference type="Proteomes" id="UP001055115">
    <property type="component" value="Unassembled WGS sequence"/>
</dbReference>
<comment type="caution">
    <text evidence="2">The sequence shown here is derived from an EMBL/GenBank/DDBJ whole genome shotgun (WGS) entry which is preliminary data.</text>
</comment>
<keyword evidence="3" id="KW-1185">Reference proteome</keyword>
<name>A0AA37UQW6_9PEZI</name>
<sequence length="413" mass="45479">MASSSALNRVHMNAEAPAQCMYAAKGLCRVWGLANCLRVISDESLHLDQRLERAELLREALTMGPRFVSVSHVCCGNNTLLSLAVGMSCSVETLQFLLSHARFRQEDGCRITDFVEHLGSVMVLLMANSRARCFENRLPGDGKKCLRVLLRAGSQNSFVKNFWYDNGKIHNWLLSIFNAASTREFTYHDDEVPEHPQSQHLVPIPALLDFVECIIELFYDKDSPCKISDNTFWTAILKSLWTHAHVTRGTLTRVADVTLRLLELGVSKQIDLPGAAKGGSFLTCVESGLFPNDVIDPDLDDVDAIIGDQVIRGTNELGQNFVLATDMLWETRKANIERLQKHILGGVNPPVESLGAAVKAAQEEIQAQINDSLGDNSASSGSTNGPGGPKQAATEASFNDPEDWDLFDDIKPQ</sequence>
<evidence type="ECO:0000256" key="1">
    <source>
        <dbReference type="SAM" id="MobiDB-lite"/>
    </source>
</evidence>
<feature type="compositionally biased region" description="Polar residues" evidence="1">
    <location>
        <begin position="369"/>
        <end position="383"/>
    </location>
</feature>
<reference evidence="2 3" key="1">
    <citation type="submission" date="2022-03" db="EMBL/GenBank/DDBJ databases">
        <title>Genome data of Colletotrichum spp.</title>
        <authorList>
            <person name="Utami Y.D."/>
            <person name="Hiruma K."/>
        </authorList>
    </citation>
    <scope>NUCLEOTIDE SEQUENCE [LARGE SCALE GENOMIC DNA]</scope>
    <source>
        <strain evidence="2 3">MAFF 239500</strain>
    </source>
</reference>
<dbReference type="RefSeq" id="XP_049131957.1">
    <property type="nucleotide sequence ID" value="XM_049276000.1"/>
</dbReference>
<accession>A0AA37UQW6</accession>
<gene>
    <name evidence="2" type="ORF">ColSpa_09788</name>
</gene>
<dbReference type="GeneID" id="73330590"/>
<evidence type="ECO:0000313" key="2">
    <source>
        <dbReference type="EMBL" id="GKT49607.1"/>
    </source>
</evidence>
<organism evidence="2 3">
    <name type="scientific">Colletotrichum spaethianum</name>
    <dbReference type="NCBI Taxonomy" id="700344"/>
    <lineage>
        <taxon>Eukaryota</taxon>
        <taxon>Fungi</taxon>
        <taxon>Dikarya</taxon>
        <taxon>Ascomycota</taxon>
        <taxon>Pezizomycotina</taxon>
        <taxon>Sordariomycetes</taxon>
        <taxon>Hypocreomycetidae</taxon>
        <taxon>Glomerellales</taxon>
        <taxon>Glomerellaceae</taxon>
        <taxon>Colletotrichum</taxon>
        <taxon>Colletotrichum spaethianum species complex</taxon>
    </lineage>
</organism>
<evidence type="ECO:0000313" key="3">
    <source>
        <dbReference type="Proteomes" id="UP001055115"/>
    </source>
</evidence>
<feature type="region of interest" description="Disordered" evidence="1">
    <location>
        <begin position="369"/>
        <end position="413"/>
    </location>
</feature>
<dbReference type="EMBL" id="BQXU01000030">
    <property type="protein sequence ID" value="GKT49607.1"/>
    <property type="molecule type" value="Genomic_DNA"/>
</dbReference>